<dbReference type="Proteomes" id="UP000041254">
    <property type="component" value="Unassembled WGS sequence"/>
</dbReference>
<proteinExistence type="predicted"/>
<evidence type="ECO:0000256" key="1">
    <source>
        <dbReference type="SAM" id="MobiDB-lite"/>
    </source>
</evidence>
<dbReference type="AlphaFoldDB" id="A0A0G4EB70"/>
<feature type="region of interest" description="Disordered" evidence="1">
    <location>
        <begin position="167"/>
        <end position="213"/>
    </location>
</feature>
<keyword evidence="3" id="KW-1185">Reference proteome</keyword>
<name>A0A0G4EB70_VITBC</name>
<dbReference type="EMBL" id="CDMY01000123">
    <property type="protein sequence ID" value="CEL92947.1"/>
    <property type="molecule type" value="Genomic_DNA"/>
</dbReference>
<reference evidence="2 3" key="1">
    <citation type="submission" date="2014-11" db="EMBL/GenBank/DDBJ databases">
        <authorList>
            <person name="Zhu J."/>
            <person name="Qi W."/>
            <person name="Song R."/>
        </authorList>
    </citation>
    <scope>NUCLEOTIDE SEQUENCE [LARGE SCALE GENOMIC DNA]</scope>
</reference>
<protein>
    <submittedName>
        <fullName evidence="2">Uncharacterized protein</fullName>
    </submittedName>
</protein>
<evidence type="ECO:0000313" key="2">
    <source>
        <dbReference type="EMBL" id="CEL92947.1"/>
    </source>
</evidence>
<feature type="region of interest" description="Disordered" evidence="1">
    <location>
        <begin position="26"/>
        <end position="49"/>
    </location>
</feature>
<organism evidence="2 3">
    <name type="scientific">Vitrella brassicaformis (strain CCMP3155)</name>
    <dbReference type="NCBI Taxonomy" id="1169540"/>
    <lineage>
        <taxon>Eukaryota</taxon>
        <taxon>Sar</taxon>
        <taxon>Alveolata</taxon>
        <taxon>Colpodellida</taxon>
        <taxon>Vitrellaceae</taxon>
        <taxon>Vitrella</taxon>
    </lineage>
</organism>
<accession>A0A0G4EB70</accession>
<feature type="compositionally biased region" description="Polar residues" evidence="1">
    <location>
        <begin position="28"/>
        <end position="39"/>
    </location>
</feature>
<dbReference type="VEuPathDB" id="CryptoDB:Vbra_11170"/>
<dbReference type="InParanoid" id="A0A0G4EB70"/>
<gene>
    <name evidence="2" type="ORF">Vbra_11170</name>
</gene>
<feature type="compositionally biased region" description="Basic and acidic residues" evidence="1">
    <location>
        <begin position="200"/>
        <end position="213"/>
    </location>
</feature>
<sequence length="213" mass="24172">MQQRFRFRCASFLARRRVSTIEGRMASTAMQDVSQTSPDGTLDDSLADPADRPTSAFESLLRGADEAMEANRQLAALLEIYQRIEKQPSERALQRLRLSALERIFEPHTAVFIELMRCSGFQEDEGEGLLVLRQGEGAMDHLQRCRRLLAERIDAAKDPCSFTLPDIQEMMRDDRRPPGIQQVDDAPHKGGGTDSLAWADAKERPKKPWERCQ</sequence>
<evidence type="ECO:0000313" key="3">
    <source>
        <dbReference type="Proteomes" id="UP000041254"/>
    </source>
</evidence>